<dbReference type="InterPro" id="IPR000847">
    <property type="entry name" value="LysR_HTH_N"/>
</dbReference>
<dbReference type="SUPFAM" id="SSF46785">
    <property type="entry name" value="Winged helix' DNA-binding domain"/>
    <property type="match status" value="1"/>
</dbReference>
<evidence type="ECO:0000313" key="4">
    <source>
        <dbReference type="Proteomes" id="UP000586722"/>
    </source>
</evidence>
<dbReference type="Proteomes" id="UP000586722">
    <property type="component" value="Unassembled WGS sequence"/>
</dbReference>
<comment type="caution">
    <text evidence="3">The sequence shown here is derived from an EMBL/GenBank/DDBJ whole genome shotgun (WGS) entry which is preliminary data.</text>
</comment>
<evidence type="ECO:0000259" key="2">
    <source>
        <dbReference type="Pfam" id="PF00126"/>
    </source>
</evidence>
<evidence type="ECO:0000256" key="1">
    <source>
        <dbReference type="SAM" id="MobiDB-lite"/>
    </source>
</evidence>
<dbReference type="GO" id="GO:0003700">
    <property type="term" value="F:DNA-binding transcription factor activity"/>
    <property type="evidence" value="ECO:0007669"/>
    <property type="project" value="InterPro"/>
</dbReference>
<dbReference type="PANTHER" id="PTHR30432:SF1">
    <property type="entry name" value="DNA-BINDING TRANSCRIPTIONAL DUAL REGULATOR MODE"/>
    <property type="match status" value="1"/>
</dbReference>
<keyword evidence="4" id="KW-1185">Reference proteome</keyword>
<name>A0A7X5JAN5_9HYPH</name>
<gene>
    <name evidence="3" type="ORF">GWI72_15040</name>
</gene>
<dbReference type="InterPro" id="IPR036390">
    <property type="entry name" value="WH_DNA-bd_sf"/>
</dbReference>
<evidence type="ECO:0000313" key="3">
    <source>
        <dbReference type="EMBL" id="NBN79590.1"/>
    </source>
</evidence>
<reference evidence="3 4" key="1">
    <citation type="submission" date="2020-01" db="EMBL/GenBank/DDBJ databases">
        <authorList>
            <person name="Peng S.Y."/>
            <person name="Li J."/>
            <person name="Wang M."/>
            <person name="Wang L."/>
            <person name="Wang C.Q."/>
            <person name="Wang J.R."/>
        </authorList>
    </citation>
    <scope>NUCLEOTIDE SEQUENCE [LARGE SCALE GENOMIC DNA]</scope>
    <source>
        <strain evidence="3 4">XCT-53</strain>
    </source>
</reference>
<accession>A0A7X5JAN5</accession>
<proteinExistence type="predicted"/>
<dbReference type="InterPro" id="IPR051815">
    <property type="entry name" value="Molybdate_resp_trans_reg"/>
</dbReference>
<dbReference type="RefSeq" id="WP_161709223.1">
    <property type="nucleotide sequence ID" value="NZ_JAABLQ010000002.1"/>
</dbReference>
<protein>
    <submittedName>
        <fullName evidence="3">LysR family transcriptional regulator</fullName>
    </submittedName>
</protein>
<feature type="domain" description="HTH lysR-type" evidence="2">
    <location>
        <begin position="54"/>
        <end position="114"/>
    </location>
</feature>
<organism evidence="3 4">
    <name type="scientific">Pannonibacter tanglangensis</name>
    <dbReference type="NCBI Taxonomy" id="2750084"/>
    <lineage>
        <taxon>Bacteria</taxon>
        <taxon>Pseudomonadati</taxon>
        <taxon>Pseudomonadota</taxon>
        <taxon>Alphaproteobacteria</taxon>
        <taxon>Hyphomicrobiales</taxon>
        <taxon>Stappiaceae</taxon>
        <taxon>Pannonibacter</taxon>
    </lineage>
</organism>
<dbReference type="EMBL" id="JAABLQ010000002">
    <property type="protein sequence ID" value="NBN79590.1"/>
    <property type="molecule type" value="Genomic_DNA"/>
</dbReference>
<dbReference type="InterPro" id="IPR036388">
    <property type="entry name" value="WH-like_DNA-bd_sf"/>
</dbReference>
<feature type="region of interest" description="Disordered" evidence="1">
    <location>
        <begin position="1"/>
        <end position="26"/>
    </location>
</feature>
<sequence length="149" mass="16175">MTHDEAAPVAVPAPAPVSRQDLAPDPVTVPAPWPRLRLRLVFGDDAMLGPGKVELLEFIREEGSIAAAGRRMNMSYKRAWMLVEHLNAAFREPLVDSSRGGAKGGGAQLTTTGERVLAEYRKLEDRIAEAGSSEIDTIRSLLRDVSGEK</sequence>
<dbReference type="AlphaFoldDB" id="A0A7X5JAN5"/>
<dbReference type="Gene3D" id="1.10.10.10">
    <property type="entry name" value="Winged helix-like DNA-binding domain superfamily/Winged helix DNA-binding domain"/>
    <property type="match status" value="1"/>
</dbReference>
<dbReference type="Pfam" id="PF00126">
    <property type="entry name" value="HTH_1"/>
    <property type="match status" value="1"/>
</dbReference>
<dbReference type="PANTHER" id="PTHR30432">
    <property type="entry name" value="TRANSCRIPTIONAL REGULATOR MODE"/>
    <property type="match status" value="1"/>
</dbReference>